<evidence type="ECO:0008006" key="3">
    <source>
        <dbReference type="Google" id="ProtNLM"/>
    </source>
</evidence>
<gene>
    <name evidence="1" type="ORF">BDV96DRAFT_655198</name>
</gene>
<accession>A0A6A5YGT0</accession>
<sequence length="677" mass="77635">MSIMGDDDVDSKITISVGDRTWAIFPDDLLETCWTDALDSNCEVCGQDFDPPNQPPIRTFSLEPQTEEGIEAFYVDLTADARARLKSFNNPEFSESERNRFAGFINFGPNDFIHQDDAPTLIAIRFRNRHLKCIKEKGVQYIPVSHAWDEEISVAHLSKVASDEAKELVFEEALGILAAVAERQVDRFQVSAELWYDYVSVPQWNSGVQKRLLVQLPEIFASVDTSLIYLDDVRYGTLKCIASDILDEEWTRQYDDELKLSHLEYFYDAYWHKRMWCALEYGHCNDPWMLTEDYHIVSLNNDPNLKHSIVDMNYIIMRPFIAQIDKESAWIRSRMGLKFSGMLRKEPGLTFGEVWELIASRQCRDDRDRYLAIASFLDLASYEILCTALETKSPDEFCIWVWTTALERGDCTPLLLVRDLWPRIDGAQWVTGRTFINPEMYGLGGQVHSASGFLVSTFNHSLKLCLQSVGKIERVIFKQIFGTEEDAFEDILELALSCDSRWSATDFFNAIDCILPLRSRRVIRPLPLQPFRELAEIDPDLTQKLQLHFMSDISDSARTKYEAKDLIKLFRIHSENGELETGRLLALKQFQSHVTTFYSVAVAAVRCHGCHLEFPFHVEISGRPSSTAEVYRFPGLQYYNTLSDGVGIIVSDGRIVGRMIYGTPACDCDQMMEVELR</sequence>
<evidence type="ECO:0000313" key="2">
    <source>
        <dbReference type="Proteomes" id="UP000799770"/>
    </source>
</evidence>
<evidence type="ECO:0000313" key="1">
    <source>
        <dbReference type="EMBL" id="KAF2105924.1"/>
    </source>
</evidence>
<reference evidence="1" key="1">
    <citation type="journal article" date="2020" name="Stud. Mycol.">
        <title>101 Dothideomycetes genomes: a test case for predicting lifestyles and emergence of pathogens.</title>
        <authorList>
            <person name="Haridas S."/>
            <person name="Albert R."/>
            <person name="Binder M."/>
            <person name="Bloem J."/>
            <person name="Labutti K."/>
            <person name="Salamov A."/>
            <person name="Andreopoulos B."/>
            <person name="Baker S."/>
            <person name="Barry K."/>
            <person name="Bills G."/>
            <person name="Bluhm B."/>
            <person name="Cannon C."/>
            <person name="Castanera R."/>
            <person name="Culley D."/>
            <person name="Daum C."/>
            <person name="Ezra D."/>
            <person name="Gonzalez J."/>
            <person name="Henrissat B."/>
            <person name="Kuo A."/>
            <person name="Liang C."/>
            <person name="Lipzen A."/>
            <person name="Lutzoni F."/>
            <person name="Magnuson J."/>
            <person name="Mondo S."/>
            <person name="Nolan M."/>
            <person name="Ohm R."/>
            <person name="Pangilinan J."/>
            <person name="Park H.-J."/>
            <person name="Ramirez L."/>
            <person name="Alfaro M."/>
            <person name="Sun H."/>
            <person name="Tritt A."/>
            <person name="Yoshinaga Y."/>
            <person name="Zwiers L.-H."/>
            <person name="Turgeon B."/>
            <person name="Goodwin S."/>
            <person name="Spatafora J."/>
            <person name="Crous P."/>
            <person name="Grigoriev I."/>
        </authorList>
    </citation>
    <scope>NUCLEOTIDE SEQUENCE</scope>
    <source>
        <strain evidence="1">CBS 627.86</strain>
    </source>
</reference>
<dbReference type="AlphaFoldDB" id="A0A6A5YGT0"/>
<organism evidence="1 2">
    <name type="scientific">Lophiotrema nucula</name>
    <dbReference type="NCBI Taxonomy" id="690887"/>
    <lineage>
        <taxon>Eukaryota</taxon>
        <taxon>Fungi</taxon>
        <taxon>Dikarya</taxon>
        <taxon>Ascomycota</taxon>
        <taxon>Pezizomycotina</taxon>
        <taxon>Dothideomycetes</taxon>
        <taxon>Pleosporomycetidae</taxon>
        <taxon>Pleosporales</taxon>
        <taxon>Lophiotremataceae</taxon>
        <taxon>Lophiotrema</taxon>
    </lineage>
</organism>
<dbReference type="EMBL" id="ML977369">
    <property type="protein sequence ID" value="KAF2105924.1"/>
    <property type="molecule type" value="Genomic_DNA"/>
</dbReference>
<proteinExistence type="predicted"/>
<dbReference type="Proteomes" id="UP000799770">
    <property type="component" value="Unassembled WGS sequence"/>
</dbReference>
<dbReference type="OrthoDB" id="5382128at2759"/>
<protein>
    <recommendedName>
        <fullName evidence="3">Heterokaryon incompatibility domain-containing protein</fullName>
    </recommendedName>
</protein>
<keyword evidence="2" id="KW-1185">Reference proteome</keyword>
<name>A0A6A5YGT0_9PLEO</name>